<name>A3ZY91_9BACT</name>
<proteinExistence type="predicted"/>
<dbReference type="OrthoDB" id="289094at2"/>
<evidence type="ECO:0000313" key="1">
    <source>
        <dbReference type="EMBL" id="EAQ78567.1"/>
    </source>
</evidence>
<accession>A3ZY91</accession>
<protein>
    <recommendedName>
        <fullName evidence="3">Carboxypeptidase regulatory-like domain-containing protein</fullName>
    </recommendedName>
</protein>
<dbReference type="EMBL" id="AANZ01000020">
    <property type="protein sequence ID" value="EAQ78567.1"/>
    <property type="molecule type" value="Genomic_DNA"/>
</dbReference>
<comment type="caution">
    <text evidence="1">The sequence shown here is derived from an EMBL/GenBank/DDBJ whole genome shotgun (WGS) entry which is preliminary data.</text>
</comment>
<gene>
    <name evidence="1" type="ORF">DSM3645_26829</name>
</gene>
<reference evidence="1 2" key="1">
    <citation type="submission" date="2006-02" db="EMBL/GenBank/DDBJ databases">
        <authorList>
            <person name="Amann R."/>
            <person name="Ferriera S."/>
            <person name="Johnson J."/>
            <person name="Kravitz S."/>
            <person name="Halpern A."/>
            <person name="Remington K."/>
            <person name="Beeson K."/>
            <person name="Tran B."/>
            <person name="Rogers Y.-H."/>
            <person name="Friedman R."/>
            <person name="Venter J.C."/>
        </authorList>
    </citation>
    <scope>NUCLEOTIDE SEQUENCE [LARGE SCALE GENOMIC DNA]</scope>
    <source>
        <strain evidence="1 2">DSM 3645</strain>
    </source>
</reference>
<dbReference type="HOGENOM" id="CLU_113730_2_0_0"/>
<evidence type="ECO:0008006" key="3">
    <source>
        <dbReference type="Google" id="ProtNLM"/>
    </source>
</evidence>
<organism evidence="1 2">
    <name type="scientific">Blastopirellula marina DSM 3645</name>
    <dbReference type="NCBI Taxonomy" id="314230"/>
    <lineage>
        <taxon>Bacteria</taxon>
        <taxon>Pseudomonadati</taxon>
        <taxon>Planctomycetota</taxon>
        <taxon>Planctomycetia</taxon>
        <taxon>Pirellulales</taxon>
        <taxon>Pirellulaceae</taxon>
        <taxon>Blastopirellula</taxon>
    </lineage>
</organism>
<sequence length="147" mass="15542">MAYFLQSIRPVASGSALLLFCLISLGCGSQTEGPLRFRVSGDITFQGNPIPAGLITFSPDAALGNSGPQGVARIRDGHFDTGFDGGKGVLSGPQIVKVIGADGETYTDDAGIQAPEGKPLFAPWETKLEVLNEDIKIDWEVPQLPVR</sequence>
<dbReference type="AlphaFoldDB" id="A3ZY91"/>
<dbReference type="Proteomes" id="UP000004358">
    <property type="component" value="Unassembled WGS sequence"/>
</dbReference>
<evidence type="ECO:0000313" key="2">
    <source>
        <dbReference type="Proteomes" id="UP000004358"/>
    </source>
</evidence>
<dbReference type="RefSeq" id="WP_002653260.1">
    <property type="nucleotide sequence ID" value="NZ_CH672376.1"/>
</dbReference>
<dbReference type="STRING" id="314230.DSM3645_26829"/>